<organism evidence="2 3">
    <name type="scientific">Neisseria brasiliensis</name>
    <dbReference type="NCBI Taxonomy" id="2666100"/>
    <lineage>
        <taxon>Bacteria</taxon>
        <taxon>Pseudomonadati</taxon>
        <taxon>Pseudomonadota</taxon>
        <taxon>Betaproteobacteria</taxon>
        <taxon>Neisseriales</taxon>
        <taxon>Neisseriaceae</taxon>
        <taxon>Neisseria</taxon>
    </lineage>
</organism>
<accession>A0A7X2KZX8</accession>
<evidence type="ECO:0000259" key="1">
    <source>
        <dbReference type="Pfam" id="PF13936"/>
    </source>
</evidence>
<dbReference type="Proteomes" id="UP000486297">
    <property type="component" value="Unassembled WGS sequence"/>
</dbReference>
<dbReference type="SUPFAM" id="SSF46689">
    <property type="entry name" value="Homeodomain-like"/>
    <property type="match status" value="1"/>
</dbReference>
<dbReference type="GO" id="GO:0005829">
    <property type="term" value="C:cytosol"/>
    <property type="evidence" value="ECO:0007669"/>
    <property type="project" value="TreeGrafter"/>
</dbReference>
<feature type="domain" description="Transposase IS30-like HTH" evidence="1">
    <location>
        <begin position="3"/>
        <end position="44"/>
    </location>
</feature>
<dbReference type="EMBL" id="WJXO01000001">
    <property type="protein sequence ID" value="MRN38745.1"/>
    <property type="molecule type" value="Genomic_DNA"/>
</dbReference>
<gene>
    <name evidence="2" type="ORF">GJU80_09700</name>
</gene>
<dbReference type="InterPro" id="IPR009057">
    <property type="entry name" value="Homeodomain-like_sf"/>
</dbReference>
<dbReference type="PANTHER" id="PTHR10948:SF23">
    <property type="entry name" value="TRANSPOSASE INSI FOR INSERTION SEQUENCE ELEMENT IS30A-RELATED"/>
    <property type="match status" value="1"/>
</dbReference>
<dbReference type="RefSeq" id="WP_154143269.1">
    <property type="nucleotide sequence ID" value="NZ_WJXO01000001.1"/>
</dbReference>
<dbReference type="InterPro" id="IPR051917">
    <property type="entry name" value="Transposase-Integrase"/>
</dbReference>
<dbReference type="AlphaFoldDB" id="A0A7X2KZX8"/>
<dbReference type="InterPro" id="IPR025246">
    <property type="entry name" value="IS30-like_HTH"/>
</dbReference>
<dbReference type="Pfam" id="PF13936">
    <property type="entry name" value="HTH_38"/>
    <property type="match status" value="1"/>
</dbReference>
<name>A0A7X2KZX8_9NEIS</name>
<evidence type="ECO:0000313" key="2">
    <source>
        <dbReference type="EMBL" id="MRN38745.1"/>
    </source>
</evidence>
<evidence type="ECO:0000313" key="3">
    <source>
        <dbReference type="Proteomes" id="UP000486297"/>
    </source>
</evidence>
<proteinExistence type="predicted"/>
<dbReference type="GO" id="GO:0004803">
    <property type="term" value="F:transposase activity"/>
    <property type="evidence" value="ECO:0007669"/>
    <property type="project" value="TreeGrafter"/>
</dbReference>
<protein>
    <submittedName>
        <fullName evidence="2">Helix-turn-helix domain-containing protein</fullName>
    </submittedName>
</protein>
<keyword evidence="3" id="KW-1185">Reference proteome</keyword>
<comment type="caution">
    <text evidence="2">The sequence shown here is derived from an EMBL/GenBank/DDBJ whole genome shotgun (WGS) entry which is preliminary data.</text>
</comment>
<dbReference type="GO" id="GO:0032196">
    <property type="term" value="P:transposition"/>
    <property type="evidence" value="ECO:0007669"/>
    <property type="project" value="TreeGrafter"/>
</dbReference>
<reference evidence="2" key="1">
    <citation type="journal article" name="Emerg. Infect. Dis.">
        <title>Two cases of a newly characterized neisseria species.</title>
        <authorList>
            <person name="Mustapha M."/>
            <person name="Lemos A.P.S."/>
            <person name="Harrison L.H."/>
            <person name="Vantyne D."/>
            <person name="Sacchi C.T."/>
        </authorList>
    </citation>
    <scope>NUCLEOTIDE SEQUENCE</scope>
    <source>
        <strain evidence="2">N.95.16</strain>
    </source>
</reference>
<dbReference type="PANTHER" id="PTHR10948">
    <property type="entry name" value="TRANSPOSASE"/>
    <property type="match status" value="1"/>
</dbReference>
<sequence>MAYTQLTSHQRYYISRHYRNLPLNQIAQNIGCHPATVSREIRRHSVNGTYCYRKAQQQSEVKKKNKKPTKLTTAVKQTVNKLITQKYSPEQVCGYLLKHQHIKLHHSTLYRYLAKDRQNGGDLYTHIKLILRRPLTADRERHWTMRHRVICFQQPLPMAFERCT</sequence>